<evidence type="ECO:0000256" key="8">
    <source>
        <dbReference type="ARBA" id="ARBA00023004"/>
    </source>
</evidence>
<dbReference type="PRINTS" id="PR00385">
    <property type="entry name" value="P450"/>
</dbReference>
<dbReference type="GO" id="GO:0004497">
    <property type="term" value="F:monooxygenase activity"/>
    <property type="evidence" value="ECO:0007669"/>
    <property type="project" value="UniProtKB-KW"/>
</dbReference>
<dbReference type="PRINTS" id="PR00463">
    <property type="entry name" value="EP450I"/>
</dbReference>
<dbReference type="PANTHER" id="PTHR24296">
    <property type="entry name" value="CYTOCHROME P450"/>
    <property type="match status" value="1"/>
</dbReference>
<dbReference type="FunFam" id="1.10.630.10:FF:000044">
    <property type="entry name" value="Cytochrome P450"/>
    <property type="match status" value="1"/>
</dbReference>
<feature type="binding site" description="axial binding residue" evidence="14">
    <location>
        <position position="470"/>
    </location>
    <ligand>
        <name>heme</name>
        <dbReference type="ChEBI" id="CHEBI:30413"/>
    </ligand>
    <ligandPart>
        <name>Fe</name>
        <dbReference type="ChEBI" id="CHEBI:18248"/>
    </ligandPart>
</feature>
<dbReference type="Proteomes" id="UP001140949">
    <property type="component" value="Unassembled WGS sequence"/>
</dbReference>
<dbReference type="GO" id="GO:0005506">
    <property type="term" value="F:iron ion binding"/>
    <property type="evidence" value="ECO:0007669"/>
    <property type="project" value="InterPro"/>
</dbReference>
<protein>
    <recommendedName>
        <fullName evidence="11">noroxomaritidine synthase</fullName>
        <ecNumber evidence="11">1.14.19.50</ecNumber>
    </recommendedName>
</protein>
<dbReference type="GO" id="GO:0016020">
    <property type="term" value="C:membrane"/>
    <property type="evidence" value="ECO:0007669"/>
    <property type="project" value="UniProtKB-SubCell"/>
</dbReference>
<comment type="catalytic activity">
    <reaction evidence="12">
        <text>4'-O-methylnorbelladine + reduced [NADPH--hemoprotein reductase] + O2 = (10bS,4aR)-noroxomaritidine + oxidized [NADPH--hemoprotein reductase] + 2 H2O + H(+)</text>
        <dbReference type="Rhea" id="RHEA:51264"/>
        <dbReference type="Rhea" id="RHEA-COMP:11964"/>
        <dbReference type="Rhea" id="RHEA-COMP:11965"/>
        <dbReference type="ChEBI" id="CHEBI:15377"/>
        <dbReference type="ChEBI" id="CHEBI:15378"/>
        <dbReference type="ChEBI" id="CHEBI:15379"/>
        <dbReference type="ChEBI" id="CHEBI:57618"/>
        <dbReference type="ChEBI" id="CHEBI:58210"/>
        <dbReference type="ChEBI" id="CHEBI:133993"/>
        <dbReference type="ChEBI" id="CHEBI:133996"/>
        <dbReference type="EC" id="1.14.19.50"/>
    </reaction>
</comment>
<dbReference type="AlphaFoldDB" id="A0AAX6F6S0"/>
<comment type="cofactor">
    <cofactor evidence="14">
        <name>heme</name>
        <dbReference type="ChEBI" id="CHEBI:30413"/>
    </cofactor>
</comment>
<keyword evidence="4" id="KW-0812">Transmembrane</keyword>
<dbReference type="InterPro" id="IPR017972">
    <property type="entry name" value="Cyt_P450_CS"/>
</dbReference>
<evidence type="ECO:0000256" key="1">
    <source>
        <dbReference type="ARBA" id="ARBA00004167"/>
    </source>
</evidence>
<evidence type="ECO:0000256" key="9">
    <source>
        <dbReference type="ARBA" id="ARBA00023033"/>
    </source>
</evidence>
<reference evidence="16" key="2">
    <citation type="submission" date="2023-04" db="EMBL/GenBank/DDBJ databases">
        <authorList>
            <person name="Bruccoleri R.E."/>
            <person name="Oakeley E.J."/>
            <person name="Faust A.-M."/>
            <person name="Dessus-Babus S."/>
            <person name="Altorfer M."/>
            <person name="Burckhardt D."/>
            <person name="Oertli M."/>
            <person name="Naumann U."/>
            <person name="Petersen F."/>
            <person name="Wong J."/>
        </authorList>
    </citation>
    <scope>NUCLEOTIDE SEQUENCE</scope>
    <source>
        <strain evidence="16">GSM-AAB239-AS_SAM_17_03QT</strain>
        <tissue evidence="16">Leaf</tissue>
    </source>
</reference>
<evidence type="ECO:0000313" key="17">
    <source>
        <dbReference type="Proteomes" id="UP001140949"/>
    </source>
</evidence>
<dbReference type="InterPro" id="IPR002401">
    <property type="entry name" value="Cyt_P450_E_grp-I"/>
</dbReference>
<dbReference type="GO" id="GO:0020037">
    <property type="term" value="F:heme binding"/>
    <property type="evidence" value="ECO:0007669"/>
    <property type="project" value="InterPro"/>
</dbReference>
<dbReference type="Gene3D" id="1.10.630.10">
    <property type="entry name" value="Cytochrome P450"/>
    <property type="match status" value="1"/>
</dbReference>
<evidence type="ECO:0000256" key="11">
    <source>
        <dbReference type="ARBA" id="ARBA00039071"/>
    </source>
</evidence>
<keyword evidence="7 15" id="KW-0560">Oxidoreductase</keyword>
<evidence type="ECO:0000256" key="2">
    <source>
        <dbReference type="ARBA" id="ARBA00010617"/>
    </source>
</evidence>
<dbReference type="Pfam" id="PF00067">
    <property type="entry name" value="p450"/>
    <property type="match status" value="1"/>
</dbReference>
<gene>
    <name evidence="16" type="ORF">M6B38_151750</name>
</gene>
<keyword evidence="10" id="KW-0472">Membrane</keyword>
<dbReference type="PROSITE" id="PS00086">
    <property type="entry name" value="CYTOCHROME_P450"/>
    <property type="match status" value="1"/>
</dbReference>
<dbReference type="GO" id="GO:0006629">
    <property type="term" value="P:lipid metabolic process"/>
    <property type="evidence" value="ECO:0007669"/>
    <property type="project" value="UniProtKB-ARBA"/>
</dbReference>
<evidence type="ECO:0000313" key="16">
    <source>
        <dbReference type="EMBL" id="KAJ6812094.1"/>
    </source>
</evidence>
<dbReference type="SUPFAM" id="SSF48264">
    <property type="entry name" value="Cytochrome P450"/>
    <property type="match status" value="1"/>
</dbReference>
<evidence type="ECO:0000256" key="14">
    <source>
        <dbReference type="PIRSR" id="PIRSR602401-1"/>
    </source>
</evidence>
<keyword evidence="8 14" id="KW-0408">Iron</keyword>
<organism evidence="16 17">
    <name type="scientific">Iris pallida</name>
    <name type="common">Sweet iris</name>
    <dbReference type="NCBI Taxonomy" id="29817"/>
    <lineage>
        <taxon>Eukaryota</taxon>
        <taxon>Viridiplantae</taxon>
        <taxon>Streptophyta</taxon>
        <taxon>Embryophyta</taxon>
        <taxon>Tracheophyta</taxon>
        <taxon>Spermatophyta</taxon>
        <taxon>Magnoliopsida</taxon>
        <taxon>Liliopsida</taxon>
        <taxon>Asparagales</taxon>
        <taxon>Iridaceae</taxon>
        <taxon>Iridoideae</taxon>
        <taxon>Irideae</taxon>
        <taxon>Iris</taxon>
    </lineage>
</organism>
<evidence type="ECO:0000256" key="4">
    <source>
        <dbReference type="ARBA" id="ARBA00022692"/>
    </source>
</evidence>
<evidence type="ECO:0000256" key="15">
    <source>
        <dbReference type="RuleBase" id="RU000461"/>
    </source>
</evidence>
<keyword evidence="6" id="KW-1133">Transmembrane helix</keyword>
<dbReference type="InterPro" id="IPR036396">
    <property type="entry name" value="Cyt_P450_sf"/>
</dbReference>
<dbReference type="GO" id="GO:0016705">
    <property type="term" value="F:oxidoreductase activity, acting on paired donors, with incorporation or reduction of molecular oxygen"/>
    <property type="evidence" value="ECO:0007669"/>
    <property type="project" value="InterPro"/>
</dbReference>
<evidence type="ECO:0000256" key="12">
    <source>
        <dbReference type="ARBA" id="ARBA00048529"/>
    </source>
</evidence>
<proteinExistence type="inferred from homology"/>
<evidence type="ECO:0000256" key="10">
    <source>
        <dbReference type="ARBA" id="ARBA00023136"/>
    </source>
</evidence>
<dbReference type="EMBL" id="JANAVB010031415">
    <property type="protein sequence ID" value="KAJ6812094.1"/>
    <property type="molecule type" value="Genomic_DNA"/>
</dbReference>
<evidence type="ECO:0000256" key="13">
    <source>
        <dbReference type="ARBA" id="ARBA00049170"/>
    </source>
</evidence>
<reference evidence="16" key="1">
    <citation type="journal article" date="2023" name="GigaByte">
        <title>Genome assembly of the bearded iris, Iris pallida Lam.</title>
        <authorList>
            <person name="Bruccoleri R.E."/>
            <person name="Oakeley E.J."/>
            <person name="Faust A.M.E."/>
            <person name="Altorfer M."/>
            <person name="Dessus-Babus S."/>
            <person name="Burckhardt D."/>
            <person name="Oertli M."/>
            <person name="Naumann U."/>
            <person name="Petersen F."/>
            <person name="Wong J."/>
        </authorList>
    </citation>
    <scope>NUCLEOTIDE SEQUENCE</scope>
    <source>
        <strain evidence="16">GSM-AAB239-AS_SAM_17_03QT</strain>
    </source>
</reference>
<keyword evidence="5 14" id="KW-0479">Metal-binding</keyword>
<name>A0AAX6F6S0_IRIPA</name>
<dbReference type="CDD" id="cd11064">
    <property type="entry name" value="CYP86A"/>
    <property type="match status" value="1"/>
</dbReference>
<comment type="caution">
    <text evidence="16">The sequence shown here is derived from an EMBL/GenBank/DDBJ whole genome shotgun (WGS) entry which is preliminary data.</text>
</comment>
<keyword evidence="17" id="KW-1185">Reference proteome</keyword>
<dbReference type="InterPro" id="IPR001128">
    <property type="entry name" value="Cyt_P450"/>
</dbReference>
<evidence type="ECO:0000256" key="5">
    <source>
        <dbReference type="ARBA" id="ARBA00022723"/>
    </source>
</evidence>
<comment type="similarity">
    <text evidence="2 15">Belongs to the cytochrome P450 family.</text>
</comment>
<dbReference type="EC" id="1.14.19.50" evidence="11"/>
<comment type="subcellular location">
    <subcellularLocation>
        <location evidence="1">Membrane</location>
        <topology evidence="1">Single-pass membrane protein</topology>
    </subcellularLocation>
</comment>
<comment type="catalytic activity">
    <reaction evidence="13">
        <text>4'-O-methylnorbelladine + reduced [NADPH--hemoprotein reductase] + O2 = (10bR,4aS)-noroxomaritidine + oxidized [NADPH--hemoprotein reductase] + 2 H2O + H(+)</text>
        <dbReference type="Rhea" id="RHEA:51260"/>
        <dbReference type="Rhea" id="RHEA-COMP:11964"/>
        <dbReference type="Rhea" id="RHEA-COMP:11965"/>
        <dbReference type="ChEBI" id="CHEBI:15377"/>
        <dbReference type="ChEBI" id="CHEBI:15378"/>
        <dbReference type="ChEBI" id="CHEBI:15379"/>
        <dbReference type="ChEBI" id="CHEBI:57618"/>
        <dbReference type="ChEBI" id="CHEBI:58210"/>
        <dbReference type="ChEBI" id="CHEBI:133993"/>
        <dbReference type="ChEBI" id="CHEBI:133995"/>
        <dbReference type="EC" id="1.14.19.50"/>
    </reaction>
</comment>
<keyword evidence="3 14" id="KW-0349">Heme</keyword>
<evidence type="ECO:0000256" key="6">
    <source>
        <dbReference type="ARBA" id="ARBA00022989"/>
    </source>
</evidence>
<sequence length="530" mass="59785">MDFQSLLLFTSLLLSLSFLYWISYKRHHEHQPSLKPYPVLGVLPQFLKNRHRLFDWLADGLAAAPTNTISFTSFGNIRGVITSNPANVEYILKTNFDNFPKGPRLNSLLHDFLGGGIFNSDGPQWRIQRKTASFEFNTRSLRNYVVRNVQEETSARLVPLLKASAATGEAIDLQDVLERYAFDNICKVAFGEDPACLADDSAAPAAATSKKLPSSFADAFRDAANLSAERFRYALPGFWKIKKLLGIGSELRLTESIAIVHDFAMQIIRSRVKERQLASLAQAADADLLSRFIANEEFSEEFLRDIVISFILAGRETTSSALTWFFWLLSSRPDVERMILEEIASVRNQAKVVNNGIGSSDEGDNRTTFEFEELREMQYLHAAITEAMRLYPPVPANSTSCQRDDVLPDGTEVKKGWFVSYQSYAMGRMESIWGADCREYKPERWLDAGGVFRPESPFKFPAFHGGPRICLGKEMAYIQMKSIAACILERFVVQVVDSSKIPQQMMSLTLRMKGGLPVRMMERCVDIKKA</sequence>
<evidence type="ECO:0000256" key="3">
    <source>
        <dbReference type="ARBA" id="ARBA00022617"/>
    </source>
</evidence>
<evidence type="ECO:0000256" key="7">
    <source>
        <dbReference type="ARBA" id="ARBA00023002"/>
    </source>
</evidence>
<keyword evidence="9 15" id="KW-0503">Monooxygenase</keyword>
<accession>A0AAX6F6S0</accession>